<dbReference type="PANTHER" id="PTHR10672">
    <property type="entry name" value="ADDUCIN"/>
    <property type="match status" value="1"/>
</dbReference>
<evidence type="ECO:0000313" key="4">
    <source>
        <dbReference type="Proteomes" id="UP001143328"/>
    </source>
</evidence>
<accession>A0A9W6NEE9</accession>
<proteinExistence type="inferred from homology"/>
<dbReference type="Gene3D" id="3.40.225.10">
    <property type="entry name" value="Class II aldolase/adducin N-terminal domain"/>
    <property type="match status" value="1"/>
</dbReference>
<dbReference type="RefSeq" id="WP_271194816.1">
    <property type="nucleotide sequence ID" value="NZ_BSFN01000003.1"/>
</dbReference>
<keyword evidence="4" id="KW-1185">Reference proteome</keyword>
<dbReference type="SMART" id="SM01007">
    <property type="entry name" value="Aldolase_II"/>
    <property type="match status" value="1"/>
</dbReference>
<name>A0A9W6NEE9_9PSED</name>
<comment type="similarity">
    <text evidence="1">Belongs to the aldolase class II family.</text>
</comment>
<protein>
    <submittedName>
        <fullName evidence="3">Class II aldolase</fullName>
    </submittedName>
</protein>
<dbReference type="AlphaFoldDB" id="A0A9W6NEE9"/>
<reference evidence="3" key="2">
    <citation type="submission" date="2023-01" db="EMBL/GenBank/DDBJ databases">
        <authorList>
            <person name="Sun Q."/>
            <person name="Evtushenko L."/>
        </authorList>
    </citation>
    <scope>NUCLEOTIDE SEQUENCE</scope>
    <source>
        <strain evidence="3">VKM B-2935</strain>
    </source>
</reference>
<evidence type="ECO:0000313" key="3">
    <source>
        <dbReference type="EMBL" id="GLK88614.1"/>
    </source>
</evidence>
<dbReference type="SUPFAM" id="SSF53639">
    <property type="entry name" value="AraD/HMP-PK domain-like"/>
    <property type="match status" value="1"/>
</dbReference>
<dbReference type="EMBL" id="BSFN01000003">
    <property type="protein sequence ID" value="GLK88614.1"/>
    <property type="molecule type" value="Genomic_DNA"/>
</dbReference>
<evidence type="ECO:0000259" key="2">
    <source>
        <dbReference type="SMART" id="SM01007"/>
    </source>
</evidence>
<dbReference type="Proteomes" id="UP001143328">
    <property type="component" value="Unassembled WGS sequence"/>
</dbReference>
<sequence length="243" mass="26947">MSGEPRATEATLRRDLAAAYRLAALFGWDDTLYTHFSARLPGPEPRFLINPFGLLFEEVCASDLLVVDMHGHVLDGNADYNVAGFTIHSAVHMARDDAHCVIHTHTLPGMAVAASDKGLAQLNQISAEFYCRVGYHTYEGIALDLGERERLVASLGDNIAMMLRHHGLLSVGTSVADAFYVMYYLNKACEIQLAAAVLDGVSEIPGKLAQHACEQFQGCEWQRPLLWDAWLRKLDRLDPTYKN</sequence>
<comment type="caution">
    <text evidence="3">The sequence shown here is derived from an EMBL/GenBank/DDBJ whole genome shotgun (WGS) entry which is preliminary data.</text>
</comment>
<dbReference type="NCBIfam" id="NF005451">
    <property type="entry name" value="PRK07044.1"/>
    <property type="match status" value="1"/>
</dbReference>
<feature type="domain" description="Class II aldolase/adducin N-terminal" evidence="2">
    <location>
        <begin position="14"/>
        <end position="193"/>
    </location>
</feature>
<dbReference type="InterPro" id="IPR001303">
    <property type="entry name" value="Aldolase_II/adducin_N"/>
</dbReference>
<gene>
    <name evidence="3" type="ORF">GCM10017655_16760</name>
</gene>
<dbReference type="InterPro" id="IPR036409">
    <property type="entry name" value="Aldolase_II/adducin_N_sf"/>
</dbReference>
<dbReference type="GO" id="GO:0005856">
    <property type="term" value="C:cytoskeleton"/>
    <property type="evidence" value="ECO:0007669"/>
    <property type="project" value="TreeGrafter"/>
</dbReference>
<organism evidence="3 4">
    <name type="scientific">Pseudomonas turukhanskensis</name>
    <dbReference type="NCBI Taxonomy" id="1806536"/>
    <lineage>
        <taxon>Bacteria</taxon>
        <taxon>Pseudomonadati</taxon>
        <taxon>Pseudomonadota</taxon>
        <taxon>Gammaproteobacteria</taxon>
        <taxon>Pseudomonadales</taxon>
        <taxon>Pseudomonadaceae</taxon>
        <taxon>Pseudomonas</taxon>
    </lineage>
</organism>
<evidence type="ECO:0000256" key="1">
    <source>
        <dbReference type="ARBA" id="ARBA00037961"/>
    </source>
</evidence>
<dbReference type="GO" id="GO:0005996">
    <property type="term" value="P:monosaccharide metabolic process"/>
    <property type="evidence" value="ECO:0007669"/>
    <property type="project" value="UniProtKB-ARBA"/>
</dbReference>
<dbReference type="Pfam" id="PF00596">
    <property type="entry name" value="Aldolase_II"/>
    <property type="match status" value="1"/>
</dbReference>
<dbReference type="GO" id="GO:0051015">
    <property type="term" value="F:actin filament binding"/>
    <property type="evidence" value="ECO:0007669"/>
    <property type="project" value="TreeGrafter"/>
</dbReference>
<dbReference type="InterPro" id="IPR051017">
    <property type="entry name" value="Aldolase-II_Adducin_sf"/>
</dbReference>
<dbReference type="PANTHER" id="PTHR10672:SF3">
    <property type="entry name" value="PROTEIN HU-LI TAI SHAO"/>
    <property type="match status" value="1"/>
</dbReference>
<reference evidence="3" key="1">
    <citation type="journal article" date="2014" name="Int. J. Syst. Evol. Microbiol.">
        <title>Complete genome sequence of Corynebacterium casei LMG S-19264T (=DSM 44701T), isolated from a smear-ripened cheese.</title>
        <authorList>
            <consortium name="US DOE Joint Genome Institute (JGI-PGF)"/>
            <person name="Walter F."/>
            <person name="Albersmeier A."/>
            <person name="Kalinowski J."/>
            <person name="Ruckert C."/>
        </authorList>
    </citation>
    <scope>NUCLEOTIDE SEQUENCE</scope>
    <source>
        <strain evidence="3">VKM B-2935</strain>
    </source>
</reference>